<dbReference type="GO" id="GO:0071539">
    <property type="term" value="P:protein localization to centrosome"/>
    <property type="evidence" value="ECO:0007669"/>
    <property type="project" value="InterPro"/>
</dbReference>
<dbReference type="InterPro" id="IPR039103">
    <property type="entry name" value="Spd-2/CEP192"/>
</dbReference>
<feature type="compositionally biased region" description="Low complexity" evidence="1">
    <location>
        <begin position="334"/>
        <end position="371"/>
    </location>
</feature>
<dbReference type="PANTHER" id="PTHR16029:SF11">
    <property type="entry name" value="CENTROSOMAL PROTEIN OF 192 KDA"/>
    <property type="match status" value="1"/>
</dbReference>
<feature type="region of interest" description="Disordered" evidence="1">
    <location>
        <begin position="211"/>
        <end position="244"/>
    </location>
</feature>
<name>A0A8R1DVR5_CAEJA</name>
<feature type="compositionally biased region" description="Polar residues" evidence="1">
    <location>
        <begin position="41"/>
        <end position="64"/>
    </location>
</feature>
<dbReference type="InterPro" id="IPR054090">
    <property type="entry name" value="Cep192_Spd-2-like_dom"/>
</dbReference>
<feature type="compositionally biased region" description="Polar residues" evidence="1">
    <location>
        <begin position="372"/>
        <end position="410"/>
    </location>
</feature>
<dbReference type="GO" id="GO:0019901">
    <property type="term" value="F:protein kinase binding"/>
    <property type="evidence" value="ECO:0007669"/>
    <property type="project" value="TreeGrafter"/>
</dbReference>
<evidence type="ECO:0000313" key="4">
    <source>
        <dbReference type="Proteomes" id="UP000005237"/>
    </source>
</evidence>
<feature type="region of interest" description="Disordered" evidence="1">
    <location>
        <begin position="258"/>
        <end position="285"/>
    </location>
</feature>
<dbReference type="GO" id="GO:0090222">
    <property type="term" value="P:centrosome-templated microtubule nucleation"/>
    <property type="evidence" value="ECO:0007669"/>
    <property type="project" value="InterPro"/>
</dbReference>
<dbReference type="Gene3D" id="2.60.40.10">
    <property type="entry name" value="Immunoglobulins"/>
    <property type="match status" value="1"/>
</dbReference>
<proteinExistence type="predicted"/>
<sequence>MEEEPPMSLVVDHFDDVTIDDRPVDGSYYNEEEYEEEEEVQPTSENFSSSARYKPSNHTPSQLPTIREEKDDLRSTNSSRAATRSDSVTKFHKSHNQSDDISSQFQFGSGMNAIEKYTENFYSKQNEAERLFPEHQLLAPTFTSPLDKQNSWEPSVCHYEKQPTPEIKTDSPSNLVVFGHLSRGKKQIASGGEMVVENDENAPRISPERTIFTTSPMDSSKFLDAKTSTPKRPGASNRLGQRALQPPQLELSSIYAPSPQRADVGNANSLFGARPAPNAPSDTMLSNQTISESMVKRVISGTAQDTDLMKALEMARKRREKPAVKPDFRINTRPPCRSLPPSSSTSNISSNRPIPPTLTSSTTLSRNPLSSAELTNCGSMSSMSRLSTAKSMMASSQEDLTRGSATSPSRRAQPRGYPSSTTTILPNSTTMSSHARDGLESVNMERLVTRALSRASSIMTATTGGATSSASGYLKPLKITARRLAFGAVPVNESLTMEMEIENISDRQCHVRSEIDSKTLVYQILDNKMMVIDPGKTIKLRVAFNPTSVGRYQVFMLIEVPAQNFRQKIPIWGIGGVALIQPIASPELQPTANIAEFAMYTNNLSRISLKLANKGSREGFALISVFDSSMHPLPTNSLSFNPSCGVVLKRNHEKRVDIRIGVLEEDPHDRMSSAMSSVSTTSSASTVRRFAASSGANYIIQIAWGEEILRQRLRMLAEQTRRHRPIDGHDFTKTRFADESELKTEERTSLPSILPEDACLFSSTYRTHNIYVFSSARGASAFRAAHSSSSSSRFSSSTLDSADATVLETTAFRQQTFVNDATIMPASSMRR</sequence>
<protein>
    <recommendedName>
        <fullName evidence="2">Cep192/Spd-2-like domain-containing protein</fullName>
    </recommendedName>
</protein>
<dbReference type="InterPro" id="IPR013783">
    <property type="entry name" value="Ig-like_fold"/>
</dbReference>
<feature type="region of interest" description="Disordered" evidence="1">
    <location>
        <begin position="316"/>
        <end position="438"/>
    </location>
</feature>
<dbReference type="PANTHER" id="PTHR16029">
    <property type="entry name" value="CENTROSOMAL PROTEIN OF 192 KDA"/>
    <property type="match status" value="1"/>
</dbReference>
<feature type="compositionally biased region" description="Polar residues" evidence="1">
    <location>
        <begin position="418"/>
        <end position="433"/>
    </location>
</feature>
<reference evidence="3" key="2">
    <citation type="submission" date="2022-06" db="UniProtKB">
        <authorList>
            <consortium name="EnsemblMetazoa"/>
        </authorList>
    </citation>
    <scope>IDENTIFICATION</scope>
    <source>
        <strain evidence="3">DF5081</strain>
    </source>
</reference>
<evidence type="ECO:0000259" key="2">
    <source>
        <dbReference type="Pfam" id="PF22073"/>
    </source>
</evidence>
<dbReference type="GO" id="GO:0005737">
    <property type="term" value="C:cytoplasm"/>
    <property type="evidence" value="ECO:0007669"/>
    <property type="project" value="TreeGrafter"/>
</dbReference>
<accession>A0A8R1DVR5</accession>
<dbReference type="OMA" id="FTKCKFI"/>
<feature type="compositionally biased region" description="Low complexity" evidence="1">
    <location>
        <begin position="75"/>
        <end position="86"/>
    </location>
</feature>
<dbReference type="GO" id="GO:0005814">
    <property type="term" value="C:centriole"/>
    <property type="evidence" value="ECO:0007669"/>
    <property type="project" value="TreeGrafter"/>
</dbReference>
<dbReference type="GO" id="GO:0000242">
    <property type="term" value="C:pericentriolar material"/>
    <property type="evidence" value="ECO:0007669"/>
    <property type="project" value="TreeGrafter"/>
</dbReference>
<feature type="region of interest" description="Disordered" evidence="1">
    <location>
        <begin position="1"/>
        <end position="103"/>
    </location>
</feature>
<reference evidence="4" key="1">
    <citation type="submission" date="2010-08" db="EMBL/GenBank/DDBJ databases">
        <authorList>
            <consortium name="Caenorhabditis japonica Sequencing Consortium"/>
            <person name="Wilson R.K."/>
        </authorList>
    </citation>
    <scope>NUCLEOTIDE SEQUENCE [LARGE SCALE GENOMIC DNA]</scope>
    <source>
        <strain evidence="4">DF5081</strain>
    </source>
</reference>
<dbReference type="Proteomes" id="UP000005237">
    <property type="component" value="Unassembled WGS sequence"/>
</dbReference>
<dbReference type="Pfam" id="PF22073">
    <property type="entry name" value="Cep192_D4"/>
    <property type="match status" value="1"/>
</dbReference>
<keyword evidence="4" id="KW-1185">Reference proteome</keyword>
<dbReference type="EnsemblMetazoa" id="CJA12122.1">
    <property type="protein sequence ID" value="CJA12122.1"/>
    <property type="gene ID" value="WBGene00131326"/>
</dbReference>
<evidence type="ECO:0000256" key="1">
    <source>
        <dbReference type="SAM" id="MobiDB-lite"/>
    </source>
</evidence>
<evidence type="ECO:0000313" key="3">
    <source>
        <dbReference type="EnsemblMetazoa" id="CJA12122.1"/>
    </source>
</evidence>
<organism evidence="3 4">
    <name type="scientific">Caenorhabditis japonica</name>
    <dbReference type="NCBI Taxonomy" id="281687"/>
    <lineage>
        <taxon>Eukaryota</taxon>
        <taxon>Metazoa</taxon>
        <taxon>Ecdysozoa</taxon>
        <taxon>Nematoda</taxon>
        <taxon>Chromadorea</taxon>
        <taxon>Rhabditida</taxon>
        <taxon>Rhabditina</taxon>
        <taxon>Rhabditomorpha</taxon>
        <taxon>Rhabditoidea</taxon>
        <taxon>Rhabditidae</taxon>
        <taxon>Peloderinae</taxon>
        <taxon>Caenorhabditis</taxon>
    </lineage>
</organism>
<dbReference type="AlphaFoldDB" id="A0A8R1DVR5"/>
<feature type="compositionally biased region" description="Basic and acidic residues" evidence="1">
    <location>
        <begin position="316"/>
        <end position="330"/>
    </location>
</feature>
<dbReference type="GO" id="GO:0090307">
    <property type="term" value="P:mitotic spindle assembly"/>
    <property type="evidence" value="ECO:0007669"/>
    <property type="project" value="TreeGrafter"/>
</dbReference>
<feature type="compositionally biased region" description="Acidic residues" evidence="1">
    <location>
        <begin position="30"/>
        <end position="40"/>
    </location>
</feature>
<feature type="domain" description="Cep192/Spd-2-like" evidence="2">
    <location>
        <begin position="475"/>
        <end position="576"/>
    </location>
</feature>
<feature type="compositionally biased region" description="Basic and acidic residues" evidence="1">
    <location>
        <begin position="12"/>
        <end position="24"/>
    </location>
</feature>
<dbReference type="GO" id="GO:0051298">
    <property type="term" value="P:centrosome duplication"/>
    <property type="evidence" value="ECO:0007669"/>
    <property type="project" value="InterPro"/>
</dbReference>